<reference evidence="1" key="1">
    <citation type="submission" date="2024-02" db="EMBL/GenBank/DDBJ databases">
        <authorList>
            <consortium name="ELIXIR-Norway"/>
            <consortium name="Elixir Norway"/>
        </authorList>
    </citation>
    <scope>NUCLEOTIDE SEQUENCE</scope>
</reference>
<protein>
    <submittedName>
        <fullName evidence="1">Uncharacterized protein</fullName>
    </submittedName>
</protein>
<name>A0ABP0U1U0_9BRYO</name>
<dbReference type="Proteomes" id="UP001497512">
    <property type="component" value="Chromosome 17"/>
</dbReference>
<evidence type="ECO:0000313" key="2">
    <source>
        <dbReference type="Proteomes" id="UP001497512"/>
    </source>
</evidence>
<sequence>MVNPVSLMLSINSSKLLSAGTRLSARRDCRSGIPLDWIPVGLMDDWKPAGTSGIHARIISLLRWLALAMEH</sequence>
<keyword evidence="2" id="KW-1185">Reference proteome</keyword>
<proteinExistence type="predicted"/>
<evidence type="ECO:0000313" key="1">
    <source>
        <dbReference type="EMBL" id="CAK9209835.1"/>
    </source>
</evidence>
<accession>A0ABP0U1U0</accession>
<gene>
    <name evidence="1" type="ORF">CSSPTR1EN2_LOCUS10124</name>
</gene>
<organism evidence="1 2">
    <name type="scientific">Sphagnum troendelagicum</name>
    <dbReference type="NCBI Taxonomy" id="128251"/>
    <lineage>
        <taxon>Eukaryota</taxon>
        <taxon>Viridiplantae</taxon>
        <taxon>Streptophyta</taxon>
        <taxon>Embryophyta</taxon>
        <taxon>Bryophyta</taxon>
        <taxon>Sphagnophytina</taxon>
        <taxon>Sphagnopsida</taxon>
        <taxon>Sphagnales</taxon>
        <taxon>Sphagnaceae</taxon>
        <taxon>Sphagnum</taxon>
    </lineage>
</organism>
<dbReference type="EMBL" id="OZ019909">
    <property type="protein sequence ID" value="CAK9209835.1"/>
    <property type="molecule type" value="Genomic_DNA"/>
</dbReference>